<dbReference type="Proteomes" id="UP000053477">
    <property type="component" value="Unassembled WGS sequence"/>
</dbReference>
<accession>A0A0H2R016</accession>
<dbReference type="InterPro" id="IPR029052">
    <property type="entry name" value="Metallo-depent_PP-like"/>
</dbReference>
<dbReference type="Pfam" id="PF00149">
    <property type="entry name" value="Metallophos"/>
    <property type="match status" value="1"/>
</dbReference>
<evidence type="ECO:0000259" key="4">
    <source>
        <dbReference type="Pfam" id="PF00149"/>
    </source>
</evidence>
<sequence length="713" mass="77672">MKLHLGIRALCLVGVTAVTNAFIPPSHHTTSTSTRHTTSISTATSAPLTFTAPGAFPVTAFSHYYNNPSQTVSQVQPIVSDPVNHFIYPLELTDPDTIPKNDTKDPIILPPQANPSTLLAQAAKQINNIAHPETVNSPFGNNTCAQCQAALGVAKMLVLAAPEQGPAIAEALCNSFDLSSDCATANGPLGSGPIISQVLSFADVAGLDGQMICQNFFNGACPMPPTAALNLDGWFAKPKPNPLPPRKQPSGERLKVLHLSDFHLDPRYTTGAEANCTSGLCCRKGNVAKNSPNTTLFPAPRFGSYLCDSPYALALAALQAIPVLTGTTETGFNFSLYTGDLVSHDPNNQLSREYVMYTEAVVYGLFKNMLKAGPVYATLGNHDSYLQAQDSPHSLGGALTEQFSWNYDHVSALWQHEQWLPESAVAMARAEYAAYMVQRTDGLRIITLNTDFWYKANWFNYINLTTADASGMLRFLTDELQEAEDAHERVWILGHVLAGWDGTNALEDPTNLFYQIVDRYSPHVIANIFFGHTHEDQFSIFYTNNGTNQTETTALVPSWITVSVTPLTNLNSGFRVYEVDSATFDILDAFTWRADVNAFPELDDQDVESLSDLIGPTYAFEYSAREAYGANITGWGPNDPLNATWWHKVTEVMASEADNGSLIAQFTKFQGKESVRSPPCDTPDCVKAKVCYMRSGSSSLALNNCIPGFGSVQ</sequence>
<dbReference type="GO" id="GO:0008081">
    <property type="term" value="F:phosphoric diester hydrolase activity"/>
    <property type="evidence" value="ECO:0007669"/>
    <property type="project" value="TreeGrafter"/>
</dbReference>
<reference evidence="5 6" key="1">
    <citation type="submission" date="2015-04" db="EMBL/GenBank/DDBJ databases">
        <title>Complete genome sequence of Schizopora paradoxa KUC8140, a cosmopolitan wood degrader in East Asia.</title>
        <authorList>
            <consortium name="DOE Joint Genome Institute"/>
            <person name="Min B."/>
            <person name="Park H."/>
            <person name="Jang Y."/>
            <person name="Kim J.-J."/>
            <person name="Kim K.H."/>
            <person name="Pangilinan J."/>
            <person name="Lipzen A."/>
            <person name="Riley R."/>
            <person name="Grigoriev I.V."/>
            <person name="Spatafora J.W."/>
            <person name="Choi I.-G."/>
        </authorList>
    </citation>
    <scope>NUCLEOTIDE SEQUENCE [LARGE SCALE GENOMIC DNA]</scope>
    <source>
        <strain evidence="5 6">KUC8140</strain>
    </source>
</reference>
<dbReference type="EMBL" id="KQ086362">
    <property type="protein sequence ID" value="KLO05110.1"/>
    <property type="molecule type" value="Genomic_DNA"/>
</dbReference>
<dbReference type="AlphaFoldDB" id="A0A0H2R016"/>
<dbReference type="CDD" id="cd00842">
    <property type="entry name" value="MPP_ASMase"/>
    <property type="match status" value="1"/>
</dbReference>
<evidence type="ECO:0000313" key="5">
    <source>
        <dbReference type="EMBL" id="KLO05110.1"/>
    </source>
</evidence>
<dbReference type="InterPro" id="IPR041805">
    <property type="entry name" value="ASMase/PPN1_MPP"/>
</dbReference>
<dbReference type="PANTHER" id="PTHR10340">
    <property type="entry name" value="SPHINGOMYELIN PHOSPHODIESTERASE"/>
    <property type="match status" value="1"/>
</dbReference>
<feature type="signal peptide" evidence="3">
    <location>
        <begin position="1"/>
        <end position="21"/>
    </location>
</feature>
<evidence type="ECO:0000313" key="6">
    <source>
        <dbReference type="Proteomes" id="UP000053477"/>
    </source>
</evidence>
<keyword evidence="2" id="KW-0325">Glycoprotein</keyword>
<name>A0A0H2R016_9AGAM</name>
<dbReference type="InParanoid" id="A0A0H2R016"/>
<dbReference type="PANTHER" id="PTHR10340:SF27">
    <property type="entry name" value="ACL091CP"/>
    <property type="match status" value="1"/>
</dbReference>
<dbReference type="OrthoDB" id="282973at2759"/>
<proteinExistence type="predicted"/>
<dbReference type="GO" id="GO:0005615">
    <property type="term" value="C:extracellular space"/>
    <property type="evidence" value="ECO:0007669"/>
    <property type="project" value="TreeGrafter"/>
</dbReference>
<keyword evidence="3" id="KW-0732">Signal</keyword>
<evidence type="ECO:0000256" key="2">
    <source>
        <dbReference type="ARBA" id="ARBA00023180"/>
    </source>
</evidence>
<dbReference type="SUPFAM" id="SSF56300">
    <property type="entry name" value="Metallo-dependent phosphatases"/>
    <property type="match status" value="1"/>
</dbReference>
<feature type="domain" description="Calcineurin-like phosphoesterase" evidence="4">
    <location>
        <begin position="254"/>
        <end position="535"/>
    </location>
</feature>
<feature type="chain" id="PRO_5005201208" evidence="3">
    <location>
        <begin position="22"/>
        <end position="713"/>
    </location>
</feature>
<evidence type="ECO:0000256" key="3">
    <source>
        <dbReference type="SAM" id="SignalP"/>
    </source>
</evidence>
<keyword evidence="1" id="KW-0378">Hydrolase</keyword>
<dbReference type="STRING" id="27342.A0A0H2R016"/>
<gene>
    <name evidence="5" type="ORF">SCHPADRAFT_1003052</name>
</gene>
<keyword evidence="6" id="KW-1185">Reference proteome</keyword>
<organism evidence="5 6">
    <name type="scientific">Schizopora paradoxa</name>
    <dbReference type="NCBI Taxonomy" id="27342"/>
    <lineage>
        <taxon>Eukaryota</taxon>
        <taxon>Fungi</taxon>
        <taxon>Dikarya</taxon>
        <taxon>Basidiomycota</taxon>
        <taxon>Agaricomycotina</taxon>
        <taxon>Agaricomycetes</taxon>
        <taxon>Hymenochaetales</taxon>
        <taxon>Schizoporaceae</taxon>
        <taxon>Schizopora</taxon>
    </lineage>
</organism>
<dbReference type="Gene3D" id="3.60.21.10">
    <property type="match status" value="1"/>
</dbReference>
<dbReference type="InterPro" id="IPR004843">
    <property type="entry name" value="Calcineurin-like_PHP"/>
</dbReference>
<protein>
    <submittedName>
        <fullName evidence="5">Metallo-dependent phosphatase</fullName>
    </submittedName>
</protein>
<evidence type="ECO:0000256" key="1">
    <source>
        <dbReference type="ARBA" id="ARBA00022801"/>
    </source>
</evidence>